<comment type="caution">
    <text evidence="1">The sequence shown here is derived from an EMBL/GenBank/DDBJ whole genome shotgun (WGS) entry which is preliminary data.</text>
</comment>
<dbReference type="AlphaFoldDB" id="A0A257LX87"/>
<accession>A0A257LX87</accession>
<reference evidence="2" key="1">
    <citation type="submission" date="2017-07" db="EMBL/GenBank/DDBJ databases">
        <title>Novel pathways for hydrocarbon cycling and metabolic interdependencies in hydrothermal sediment communities.</title>
        <authorList>
            <person name="Dombrowski N."/>
            <person name="Seitz K."/>
            <person name="Teske A."/>
            <person name="Baker B."/>
        </authorList>
    </citation>
    <scope>NUCLEOTIDE SEQUENCE [LARGE SCALE GENOMIC DNA]</scope>
</reference>
<sequence length="298" mass="34010">MIHIPRLSSLLPLLLPIYLHTTSFHSIYGDHEWLPSPPPSISLRRTLHSHVGFDITLVTAKQSHYTANDISVRMTSLSLLLPIRYSLSLWGDLTMLQDATYYALSEPHEIAGEPYHYELTGTGSTYRATLTPIFHLPKLSFGLGLVHYFGKLEERWLLDFDNLTDRVDTFPTYISSLSPVLLLNESYTPLNLRTLITRTELTLSITFPRLSFVPRIQFNWYPPYYSISAGFTSHNSAIDLIYTHYGTVTSTTLKFAHPFGFKQFTLTPNLSVAYRTSHNIQEWGCIISVTFDGTERID</sequence>
<evidence type="ECO:0000313" key="2">
    <source>
        <dbReference type="Proteomes" id="UP000216312"/>
    </source>
</evidence>
<dbReference type="EMBL" id="NMUJ01000002">
    <property type="protein sequence ID" value="OYV03576.1"/>
    <property type="molecule type" value="Genomic_DNA"/>
</dbReference>
<protein>
    <submittedName>
        <fullName evidence="1">Uncharacterized protein</fullName>
    </submittedName>
</protein>
<name>A0A257LX87_UNCW3</name>
<proteinExistence type="predicted"/>
<organism evidence="1 2">
    <name type="scientific">candidate division WOR-3 bacterium 4484_18</name>
    <dbReference type="NCBI Taxonomy" id="2020626"/>
    <lineage>
        <taxon>Bacteria</taxon>
        <taxon>Bacteria division WOR-3</taxon>
    </lineage>
</organism>
<dbReference type="Proteomes" id="UP000216312">
    <property type="component" value="Unassembled WGS sequence"/>
</dbReference>
<gene>
    <name evidence="1" type="ORF">CGW93_00215</name>
</gene>
<evidence type="ECO:0000313" key="1">
    <source>
        <dbReference type="EMBL" id="OYV03576.1"/>
    </source>
</evidence>